<keyword evidence="3" id="KW-0456">Lyase</keyword>
<proteinExistence type="inferred from homology"/>
<evidence type="ECO:0000256" key="5">
    <source>
        <dbReference type="ARBA" id="ARBA00029300"/>
    </source>
</evidence>
<accession>A0A1I8Q4D6</accession>
<dbReference type="EC" id="3.1.4.-" evidence="6"/>
<dbReference type="Pfam" id="PF09749">
    <property type="entry name" value="HVSL"/>
    <property type="match status" value="1"/>
</dbReference>
<keyword evidence="2 6" id="KW-0378">Hydrolase</keyword>
<evidence type="ECO:0000256" key="3">
    <source>
        <dbReference type="ARBA" id="ARBA00023239"/>
    </source>
</evidence>
<dbReference type="SUPFAM" id="SSF55144">
    <property type="entry name" value="LigT-like"/>
    <property type="match status" value="1"/>
</dbReference>
<dbReference type="STRING" id="35570.A0A1I8Q4D6"/>
<dbReference type="GO" id="GO:1990838">
    <property type="term" value="F:poly(U)-specific exoribonuclease activity, producing 3' uridine cyclic phosphate ends"/>
    <property type="evidence" value="ECO:0007669"/>
    <property type="project" value="UniProtKB-UniRule"/>
</dbReference>
<dbReference type="OrthoDB" id="49151at2759"/>
<keyword evidence="4 6" id="KW-0539">Nucleus</keyword>
<feature type="region of interest" description="Disordered" evidence="7">
    <location>
        <begin position="1"/>
        <end position="30"/>
    </location>
</feature>
<dbReference type="EnsemblMetazoa" id="SCAU013797-RA">
    <property type="protein sequence ID" value="SCAU013797-PA"/>
    <property type="gene ID" value="SCAU013797"/>
</dbReference>
<dbReference type="PANTHER" id="PTHR13522">
    <property type="entry name" value="U6 SNRNA PHOSPHODIESTERASE 1"/>
    <property type="match status" value="1"/>
</dbReference>
<gene>
    <name evidence="8" type="primary">106089946</name>
</gene>
<dbReference type="KEGG" id="scac:106089946"/>
<dbReference type="VEuPathDB" id="VectorBase:SCAU013797"/>
<comment type="similarity">
    <text evidence="6">Belongs to the 2H phosphoesterase superfamily. USB1 family.</text>
</comment>
<feature type="active site" description="Proton donor/acceptor" evidence="6">
    <location>
        <position position="113"/>
    </location>
</feature>
<evidence type="ECO:0000256" key="2">
    <source>
        <dbReference type="ARBA" id="ARBA00022801"/>
    </source>
</evidence>
<comment type="catalytic activity">
    <reaction evidence="5">
        <text>a 3'-end uridylyl-uridine-RNA = a 3'-end 2',3'-cyclophospho-uridine-RNA + uridine</text>
        <dbReference type="Rhea" id="RHEA:46052"/>
        <dbReference type="Rhea" id="RHEA-COMP:17384"/>
        <dbReference type="Rhea" id="RHEA-COMP:17385"/>
        <dbReference type="ChEBI" id="CHEBI:16704"/>
        <dbReference type="ChEBI" id="CHEBI:85643"/>
        <dbReference type="ChEBI" id="CHEBI:85644"/>
    </reaction>
    <physiologicalReaction direction="left-to-right" evidence="5">
        <dbReference type="Rhea" id="RHEA:46053"/>
    </physiologicalReaction>
</comment>
<dbReference type="GO" id="GO:0005634">
    <property type="term" value="C:nucleus"/>
    <property type="evidence" value="ECO:0007669"/>
    <property type="project" value="UniProtKB-SubCell"/>
</dbReference>
<dbReference type="PANTHER" id="PTHR13522:SF3">
    <property type="entry name" value="U6 SNRNA PHOSPHODIESTERASE 1"/>
    <property type="match status" value="1"/>
</dbReference>
<sequence>MLVDYSSSSDSETEDDKKSSMRQKMETNLETQTSILPKATTLLGKRKLSSCEDPLTDDSSLHQGRIRSFKHERGNWATYVFIGVPLYILEDVQDVCLTHFKDTYDIKSTSDLHISLSKTVVLQYHFIESFVKSLEEIIAPISSLTVSLNKLKVYTNAERTRTFLAVKVDDIHLKQMFDILHKVDNVMLNFKLPEFYEDPSFHISILWCVGDHANGMNERLTELMAILKDHFPIELKIDKIYCKSGFKEFSFQLK</sequence>
<evidence type="ECO:0000256" key="1">
    <source>
        <dbReference type="ARBA" id="ARBA00022722"/>
    </source>
</evidence>
<keyword evidence="1 6" id="KW-0540">Nuclease</keyword>
<dbReference type="GO" id="GO:0016829">
    <property type="term" value="F:lyase activity"/>
    <property type="evidence" value="ECO:0007669"/>
    <property type="project" value="UniProtKB-KW"/>
</dbReference>
<evidence type="ECO:0000256" key="6">
    <source>
        <dbReference type="HAMAP-Rule" id="MF_03040"/>
    </source>
</evidence>
<name>A0A1I8Q4D6_STOCA</name>
<feature type="active site" description="Proton donor/acceptor" evidence="6">
    <location>
        <position position="202"/>
    </location>
</feature>
<evidence type="ECO:0000256" key="4">
    <source>
        <dbReference type="ARBA" id="ARBA00023242"/>
    </source>
</evidence>
<dbReference type="GO" id="GO:0034477">
    <property type="term" value="P:U6 snRNA 3'-end processing"/>
    <property type="evidence" value="ECO:0007669"/>
    <property type="project" value="UniProtKB-UniRule"/>
</dbReference>
<comment type="function">
    <text evidence="6">Phosphodiesterase responsible for the U6 snRNA 3' end processing. Acts as an exoribonuclease (RNase) responsible for trimming the poly(U) tract of the last nucleotides in the pre-U6 snRNA molecule, leading to the formation of mature U6 snRNA.</text>
</comment>
<reference evidence="8" key="1">
    <citation type="submission" date="2020-05" db="UniProtKB">
        <authorList>
            <consortium name="EnsemblMetazoa"/>
        </authorList>
    </citation>
    <scope>IDENTIFICATION</scope>
    <source>
        <strain evidence="8">USDA</strain>
    </source>
</reference>
<dbReference type="HAMAP" id="MF_03040">
    <property type="entry name" value="USB1"/>
    <property type="match status" value="1"/>
</dbReference>
<comment type="subcellular location">
    <subcellularLocation>
        <location evidence="6">Nucleus</location>
    </subcellularLocation>
</comment>
<dbReference type="Gene3D" id="3.90.1140.10">
    <property type="entry name" value="Cyclic phosphodiesterase"/>
    <property type="match status" value="1"/>
</dbReference>
<protein>
    <recommendedName>
        <fullName evidence="6">U6 snRNA phosphodiesterase</fullName>
        <ecNumber evidence="6">3.1.4.-</ecNumber>
    </recommendedName>
</protein>
<dbReference type="Proteomes" id="UP000095300">
    <property type="component" value="Unassembled WGS sequence"/>
</dbReference>
<feature type="compositionally biased region" description="Low complexity" evidence="7">
    <location>
        <begin position="1"/>
        <end position="10"/>
    </location>
</feature>
<evidence type="ECO:0000313" key="9">
    <source>
        <dbReference type="Proteomes" id="UP000095300"/>
    </source>
</evidence>
<dbReference type="InterPro" id="IPR027521">
    <property type="entry name" value="Usb1"/>
</dbReference>
<organism evidence="8 9">
    <name type="scientific">Stomoxys calcitrans</name>
    <name type="common">Stable fly</name>
    <name type="synonym">Conops calcitrans</name>
    <dbReference type="NCBI Taxonomy" id="35570"/>
    <lineage>
        <taxon>Eukaryota</taxon>
        <taxon>Metazoa</taxon>
        <taxon>Ecdysozoa</taxon>
        <taxon>Arthropoda</taxon>
        <taxon>Hexapoda</taxon>
        <taxon>Insecta</taxon>
        <taxon>Pterygota</taxon>
        <taxon>Neoptera</taxon>
        <taxon>Endopterygota</taxon>
        <taxon>Diptera</taxon>
        <taxon>Brachycera</taxon>
        <taxon>Muscomorpha</taxon>
        <taxon>Muscoidea</taxon>
        <taxon>Muscidae</taxon>
        <taxon>Stomoxys</taxon>
    </lineage>
</organism>
<dbReference type="InterPro" id="IPR009097">
    <property type="entry name" value="Cyclic_Pdiesterase"/>
</dbReference>
<evidence type="ECO:0000313" key="8">
    <source>
        <dbReference type="EnsemblMetazoa" id="SCAU013797-PA"/>
    </source>
</evidence>
<feature type="compositionally biased region" description="Basic and acidic residues" evidence="7">
    <location>
        <begin position="15"/>
        <end position="27"/>
    </location>
</feature>
<dbReference type="AlphaFoldDB" id="A0A1I8Q4D6"/>
<keyword evidence="9" id="KW-1185">Reference proteome</keyword>
<evidence type="ECO:0000256" key="7">
    <source>
        <dbReference type="SAM" id="MobiDB-lite"/>
    </source>
</evidence>